<evidence type="ECO:0000313" key="3">
    <source>
        <dbReference type="Proteomes" id="UP001359559"/>
    </source>
</evidence>
<dbReference type="AlphaFoldDB" id="A0AAN9PKT6"/>
<keyword evidence="3" id="KW-1185">Reference proteome</keyword>
<dbReference type="PANTHER" id="PTHR35708:SF2">
    <property type="entry name" value="PROTEIN, PUTATIVE-RELATED"/>
    <property type="match status" value="1"/>
</dbReference>
<sequence>MNQFACEKEARPSLSKYMMDFSFQEIVFLVQYLAICGRGQNDMSGIYIRQIQGLEAVNNVGKQTPLLSPRESESVLFLFSVSESSSSSLVTFVIALLSTLFLVTMARTKGSRQENLVQDNMQKPSLGEVNVVTQQSETAESYKEQAEAQSQHESSFPLDCERSNIMDRCFEHNAHMYDQQVVPHSDTLLPSDSESFEIDHNKDQNMDISESLMFDSDDEKEDGLIEIKLPSNHFYGLTEDSYQRFETNFLPRSIFNQQGLTELLAEINDDENLIEIDISMGSTNYQDFRLKKELACLGDQCVLSD</sequence>
<proteinExistence type="predicted"/>
<name>A0AAN9PKT6_CLITE</name>
<dbReference type="PANTHER" id="PTHR35708">
    <property type="entry name" value="GB|AAD25831.1"/>
    <property type="match status" value="1"/>
</dbReference>
<organism evidence="2 3">
    <name type="scientific">Clitoria ternatea</name>
    <name type="common">Butterfly pea</name>
    <dbReference type="NCBI Taxonomy" id="43366"/>
    <lineage>
        <taxon>Eukaryota</taxon>
        <taxon>Viridiplantae</taxon>
        <taxon>Streptophyta</taxon>
        <taxon>Embryophyta</taxon>
        <taxon>Tracheophyta</taxon>
        <taxon>Spermatophyta</taxon>
        <taxon>Magnoliopsida</taxon>
        <taxon>eudicotyledons</taxon>
        <taxon>Gunneridae</taxon>
        <taxon>Pentapetalae</taxon>
        <taxon>rosids</taxon>
        <taxon>fabids</taxon>
        <taxon>Fabales</taxon>
        <taxon>Fabaceae</taxon>
        <taxon>Papilionoideae</taxon>
        <taxon>50 kb inversion clade</taxon>
        <taxon>NPAAA clade</taxon>
        <taxon>indigoferoid/millettioid clade</taxon>
        <taxon>Phaseoleae</taxon>
        <taxon>Clitoria</taxon>
    </lineage>
</organism>
<protein>
    <submittedName>
        <fullName evidence="2">Uncharacterized protein</fullName>
    </submittedName>
</protein>
<reference evidence="2 3" key="1">
    <citation type="submission" date="2024-01" db="EMBL/GenBank/DDBJ databases">
        <title>The genomes of 5 underutilized Papilionoideae crops provide insights into root nodulation and disease resistance.</title>
        <authorList>
            <person name="Yuan L."/>
        </authorList>
    </citation>
    <scope>NUCLEOTIDE SEQUENCE [LARGE SCALE GENOMIC DNA]</scope>
    <source>
        <strain evidence="2">LY-2023</strain>
        <tissue evidence="2">Leaf</tissue>
    </source>
</reference>
<dbReference type="Proteomes" id="UP001359559">
    <property type="component" value="Unassembled WGS sequence"/>
</dbReference>
<comment type="caution">
    <text evidence="2">The sequence shown here is derived from an EMBL/GenBank/DDBJ whole genome shotgun (WGS) entry which is preliminary data.</text>
</comment>
<dbReference type="EMBL" id="JAYKXN010000003">
    <property type="protein sequence ID" value="KAK7301444.1"/>
    <property type="molecule type" value="Genomic_DNA"/>
</dbReference>
<evidence type="ECO:0000256" key="1">
    <source>
        <dbReference type="SAM" id="MobiDB-lite"/>
    </source>
</evidence>
<gene>
    <name evidence="2" type="ORF">RJT34_12308</name>
</gene>
<evidence type="ECO:0000313" key="2">
    <source>
        <dbReference type="EMBL" id="KAK7301444.1"/>
    </source>
</evidence>
<feature type="region of interest" description="Disordered" evidence="1">
    <location>
        <begin position="133"/>
        <end position="156"/>
    </location>
</feature>
<accession>A0AAN9PKT6</accession>